<dbReference type="Gene3D" id="1.10.260.40">
    <property type="entry name" value="lambda repressor-like DNA-binding domains"/>
    <property type="match status" value="2"/>
</dbReference>
<evidence type="ECO:0000256" key="1">
    <source>
        <dbReference type="ARBA" id="ARBA00023125"/>
    </source>
</evidence>
<dbReference type="OrthoDB" id="9805654at2"/>
<organism evidence="3 4">
    <name type="scientific">Melghirimyces profundicolus</name>
    <dbReference type="NCBI Taxonomy" id="1242148"/>
    <lineage>
        <taxon>Bacteria</taxon>
        <taxon>Bacillati</taxon>
        <taxon>Bacillota</taxon>
        <taxon>Bacilli</taxon>
        <taxon>Bacillales</taxon>
        <taxon>Thermoactinomycetaceae</taxon>
        <taxon>Melghirimyces</taxon>
    </lineage>
</organism>
<dbReference type="Proteomes" id="UP000244240">
    <property type="component" value="Unassembled WGS sequence"/>
</dbReference>
<dbReference type="CDD" id="cd00093">
    <property type="entry name" value="HTH_XRE"/>
    <property type="match status" value="2"/>
</dbReference>
<dbReference type="PROSITE" id="PS50943">
    <property type="entry name" value="HTH_CROC1"/>
    <property type="match status" value="1"/>
</dbReference>
<comment type="caution">
    <text evidence="3">The sequence shown here is derived from an EMBL/GenBank/DDBJ whole genome shotgun (WGS) entry which is preliminary data.</text>
</comment>
<evidence type="ECO:0000259" key="2">
    <source>
        <dbReference type="PROSITE" id="PS50943"/>
    </source>
</evidence>
<feature type="domain" description="HTH cro/C1-type" evidence="2">
    <location>
        <begin position="23"/>
        <end position="77"/>
    </location>
</feature>
<keyword evidence="1" id="KW-0238">DNA-binding</keyword>
<reference evidence="3 4" key="1">
    <citation type="submission" date="2018-04" db="EMBL/GenBank/DDBJ databases">
        <title>Genomic Encyclopedia of Archaeal and Bacterial Type Strains, Phase II (KMG-II): from individual species to whole genera.</title>
        <authorList>
            <person name="Goeker M."/>
        </authorList>
    </citation>
    <scope>NUCLEOTIDE SEQUENCE [LARGE SCALE GENOMIC DNA]</scope>
    <source>
        <strain evidence="3 4">DSM 45787</strain>
    </source>
</reference>
<sequence length="145" mass="16285">MAQLVPNSRLKTDNQPIIPATRIQEARVAKGLLTQELSNRVGISPTALSKLENGQTKPKLSTLRLLSQALNVPIAHLGCFESLPEYSFGQRLKKARLYHGMTHKEMADFLGVSEKSVRLWQDRLVKPSPEYMEKVEAYLSILKAD</sequence>
<name>A0A2T6C8U3_9BACL</name>
<dbReference type="SMART" id="SM00530">
    <property type="entry name" value="HTH_XRE"/>
    <property type="match status" value="2"/>
</dbReference>
<accession>A0A2T6C8U3</accession>
<evidence type="ECO:0000313" key="4">
    <source>
        <dbReference type="Proteomes" id="UP000244240"/>
    </source>
</evidence>
<dbReference type="AlphaFoldDB" id="A0A2T6C8U3"/>
<dbReference type="EMBL" id="QBKR01000002">
    <property type="protein sequence ID" value="PTX64730.1"/>
    <property type="molecule type" value="Genomic_DNA"/>
</dbReference>
<evidence type="ECO:0000313" key="3">
    <source>
        <dbReference type="EMBL" id="PTX64730.1"/>
    </source>
</evidence>
<dbReference type="SUPFAM" id="SSF47413">
    <property type="entry name" value="lambda repressor-like DNA-binding domains"/>
    <property type="match status" value="2"/>
</dbReference>
<dbReference type="GO" id="GO:0003677">
    <property type="term" value="F:DNA binding"/>
    <property type="evidence" value="ECO:0007669"/>
    <property type="project" value="UniProtKB-KW"/>
</dbReference>
<dbReference type="Pfam" id="PF01381">
    <property type="entry name" value="HTH_3"/>
    <property type="match status" value="1"/>
</dbReference>
<dbReference type="PANTHER" id="PTHR46558">
    <property type="entry name" value="TRACRIPTIONAL REGULATORY PROTEIN-RELATED-RELATED"/>
    <property type="match status" value="1"/>
</dbReference>
<dbReference type="InterPro" id="IPR001387">
    <property type="entry name" value="Cro/C1-type_HTH"/>
</dbReference>
<dbReference type="InterPro" id="IPR010982">
    <property type="entry name" value="Lambda_DNA-bd_dom_sf"/>
</dbReference>
<proteinExistence type="predicted"/>
<dbReference type="RefSeq" id="WP_108021782.1">
    <property type="nucleotide sequence ID" value="NZ_QBKR01000002.1"/>
</dbReference>
<gene>
    <name evidence="3" type="ORF">C8P63_102225</name>
</gene>
<dbReference type="PANTHER" id="PTHR46558:SF4">
    <property type="entry name" value="DNA-BIDING PHAGE PROTEIN"/>
    <property type="match status" value="1"/>
</dbReference>
<protein>
    <submittedName>
        <fullName evidence="3">Helix-turn-helix protein</fullName>
    </submittedName>
</protein>
<keyword evidence="4" id="KW-1185">Reference proteome</keyword>